<evidence type="ECO:0000256" key="5">
    <source>
        <dbReference type="ARBA" id="ARBA00022679"/>
    </source>
</evidence>
<dbReference type="GO" id="GO:0061630">
    <property type="term" value="F:ubiquitin protein ligase activity"/>
    <property type="evidence" value="ECO:0007669"/>
    <property type="project" value="UniProtKB-EC"/>
</dbReference>
<keyword evidence="13" id="KW-0472">Membrane</keyword>
<evidence type="ECO:0000313" key="17">
    <source>
        <dbReference type="Proteomes" id="UP000515152"/>
    </source>
</evidence>
<dbReference type="GO" id="GO:0005737">
    <property type="term" value="C:cytoplasm"/>
    <property type="evidence" value="ECO:0007669"/>
    <property type="project" value="UniProtKB-ARBA"/>
</dbReference>
<comment type="subcellular location">
    <subcellularLocation>
        <location evidence="2">Membrane</location>
        <topology evidence="2">Single-pass membrane protein</topology>
    </subcellularLocation>
</comment>
<sequence length="130" mass="14123">MADSTSTPLTVFCKLCLSHNEERDTSALHACGCVFCTQCLQHYVSLAVREGGGALITCPDLACRGAEGLSDSEVACFVSEGQAELYKRLKFERGTVWWLMLVQVIVGHLRSTGGHLGALMMIIMNSPQGW</sequence>
<dbReference type="GeneID" id="122129470"/>
<dbReference type="AlphaFoldDB" id="A0A8M1KDE9"/>
<evidence type="ECO:0000256" key="6">
    <source>
        <dbReference type="ARBA" id="ARBA00022692"/>
    </source>
</evidence>
<feature type="domain" description="RING-type" evidence="16">
    <location>
        <begin position="13"/>
        <end position="59"/>
    </location>
</feature>
<dbReference type="FunFam" id="3.30.40.10:FF:000051">
    <property type="entry name" value="RBR-type E3 ubiquitin transferase"/>
    <property type="match status" value="1"/>
</dbReference>
<evidence type="ECO:0000259" key="16">
    <source>
        <dbReference type="PROSITE" id="PS50089"/>
    </source>
</evidence>
<evidence type="ECO:0000256" key="10">
    <source>
        <dbReference type="ARBA" id="ARBA00022786"/>
    </source>
</evidence>
<evidence type="ECO:0000256" key="3">
    <source>
        <dbReference type="ARBA" id="ARBA00004906"/>
    </source>
</evidence>
<evidence type="ECO:0000313" key="18">
    <source>
        <dbReference type="RefSeq" id="XP_042560318.1"/>
    </source>
</evidence>
<proteinExistence type="inferred from homology"/>
<evidence type="ECO:0000256" key="15">
    <source>
        <dbReference type="PROSITE-ProRule" id="PRU00175"/>
    </source>
</evidence>
<comment type="catalytic activity">
    <reaction evidence="1">
        <text>[E2 ubiquitin-conjugating enzyme]-S-ubiquitinyl-L-cysteine + [acceptor protein]-L-lysine = [E2 ubiquitin-conjugating enzyme]-L-cysteine + [acceptor protein]-N(6)-ubiquitinyl-L-lysine.</text>
        <dbReference type="EC" id="2.3.2.31"/>
    </reaction>
</comment>
<dbReference type="OrthoDB" id="10009520at2759"/>
<comment type="similarity">
    <text evidence="14">Belongs to the RBR family. RNF144 subfamily.</text>
</comment>
<evidence type="ECO:0000256" key="7">
    <source>
        <dbReference type="ARBA" id="ARBA00022723"/>
    </source>
</evidence>
<keyword evidence="11" id="KW-0862">Zinc</keyword>
<keyword evidence="8" id="KW-0677">Repeat</keyword>
<dbReference type="RefSeq" id="XP_042560318.1">
    <property type="nucleotide sequence ID" value="XM_042704384.1"/>
</dbReference>
<keyword evidence="5" id="KW-0808">Transferase</keyword>
<evidence type="ECO:0000256" key="14">
    <source>
        <dbReference type="ARBA" id="ARBA00038342"/>
    </source>
</evidence>
<evidence type="ECO:0000256" key="13">
    <source>
        <dbReference type="ARBA" id="ARBA00023136"/>
    </source>
</evidence>
<evidence type="ECO:0000256" key="2">
    <source>
        <dbReference type="ARBA" id="ARBA00004167"/>
    </source>
</evidence>
<dbReference type="KEGG" id="char:122129470"/>
<reference evidence="18" key="1">
    <citation type="submission" date="2025-08" db="UniProtKB">
        <authorList>
            <consortium name="RefSeq"/>
        </authorList>
    </citation>
    <scope>IDENTIFICATION</scope>
</reference>
<evidence type="ECO:0000256" key="12">
    <source>
        <dbReference type="ARBA" id="ARBA00022989"/>
    </source>
</evidence>
<organism evidence="17 18">
    <name type="scientific">Clupea harengus</name>
    <name type="common">Atlantic herring</name>
    <dbReference type="NCBI Taxonomy" id="7950"/>
    <lineage>
        <taxon>Eukaryota</taxon>
        <taxon>Metazoa</taxon>
        <taxon>Chordata</taxon>
        <taxon>Craniata</taxon>
        <taxon>Vertebrata</taxon>
        <taxon>Euteleostomi</taxon>
        <taxon>Actinopterygii</taxon>
        <taxon>Neopterygii</taxon>
        <taxon>Teleostei</taxon>
        <taxon>Clupei</taxon>
        <taxon>Clupeiformes</taxon>
        <taxon>Clupeoidei</taxon>
        <taxon>Clupeidae</taxon>
        <taxon>Clupea</taxon>
    </lineage>
</organism>
<gene>
    <name evidence="18" type="primary">LOC122129470</name>
</gene>
<dbReference type="InterPro" id="IPR001841">
    <property type="entry name" value="Znf_RING"/>
</dbReference>
<dbReference type="Proteomes" id="UP000515152">
    <property type="component" value="Unplaced"/>
</dbReference>
<evidence type="ECO:0000256" key="9">
    <source>
        <dbReference type="ARBA" id="ARBA00022771"/>
    </source>
</evidence>
<keyword evidence="7" id="KW-0479">Metal-binding</keyword>
<evidence type="ECO:0000256" key="1">
    <source>
        <dbReference type="ARBA" id="ARBA00001798"/>
    </source>
</evidence>
<dbReference type="GO" id="GO:0008270">
    <property type="term" value="F:zinc ion binding"/>
    <property type="evidence" value="ECO:0007669"/>
    <property type="project" value="UniProtKB-KW"/>
</dbReference>
<evidence type="ECO:0000256" key="8">
    <source>
        <dbReference type="ARBA" id="ARBA00022737"/>
    </source>
</evidence>
<keyword evidence="10" id="KW-0833">Ubl conjugation pathway</keyword>
<dbReference type="GO" id="GO:0031090">
    <property type="term" value="C:organelle membrane"/>
    <property type="evidence" value="ECO:0007669"/>
    <property type="project" value="UniProtKB-ARBA"/>
</dbReference>
<keyword evidence="9 15" id="KW-0863">Zinc-finger</keyword>
<comment type="pathway">
    <text evidence="3">Protein modification; protein ubiquitination.</text>
</comment>
<dbReference type="EC" id="2.3.2.31" evidence="4"/>
<accession>A0A8M1KDE9</accession>
<keyword evidence="17" id="KW-1185">Reference proteome</keyword>
<name>A0A8M1KDE9_CLUHA</name>
<protein>
    <recommendedName>
        <fullName evidence="4">RBR-type E3 ubiquitin transferase</fullName>
        <ecNumber evidence="4">2.3.2.31</ecNumber>
    </recommendedName>
</protein>
<evidence type="ECO:0000256" key="4">
    <source>
        <dbReference type="ARBA" id="ARBA00012251"/>
    </source>
</evidence>
<evidence type="ECO:0000256" key="11">
    <source>
        <dbReference type="ARBA" id="ARBA00022833"/>
    </source>
</evidence>
<dbReference type="PROSITE" id="PS50089">
    <property type="entry name" value="ZF_RING_2"/>
    <property type="match status" value="1"/>
</dbReference>
<keyword evidence="6" id="KW-0812">Transmembrane</keyword>
<keyword evidence="12" id="KW-1133">Transmembrane helix</keyword>